<accession>A0A841RN65</accession>
<protein>
    <submittedName>
        <fullName evidence="1">Uncharacterized protein</fullName>
    </submittedName>
</protein>
<dbReference type="AlphaFoldDB" id="A0A841RN65"/>
<gene>
    <name evidence="1" type="ORF">GGQ92_002114</name>
</gene>
<name>A0A841RN65_9BACI</name>
<dbReference type="EMBL" id="JACHON010000010">
    <property type="protein sequence ID" value="MBB6513307.1"/>
    <property type="molecule type" value="Genomic_DNA"/>
</dbReference>
<evidence type="ECO:0000313" key="1">
    <source>
        <dbReference type="EMBL" id="MBB6513307.1"/>
    </source>
</evidence>
<reference evidence="1 2" key="1">
    <citation type="submission" date="2020-08" db="EMBL/GenBank/DDBJ databases">
        <title>Genomic Encyclopedia of Type Strains, Phase IV (KMG-IV): sequencing the most valuable type-strain genomes for metagenomic binning, comparative biology and taxonomic classification.</title>
        <authorList>
            <person name="Goeker M."/>
        </authorList>
    </citation>
    <scope>NUCLEOTIDE SEQUENCE [LARGE SCALE GENOMIC DNA]</scope>
    <source>
        <strain evidence="1 2">DSM 11805</strain>
    </source>
</reference>
<keyword evidence="2" id="KW-1185">Reference proteome</keyword>
<proteinExistence type="predicted"/>
<comment type="caution">
    <text evidence="1">The sequence shown here is derived from an EMBL/GenBank/DDBJ whole genome shotgun (WGS) entry which is preliminary data.</text>
</comment>
<sequence length="44" mass="4861">MQELVKGSESQASDTNNLSNFMKNFTEPVIQSERVGSIITKSSK</sequence>
<organism evidence="1 2">
    <name type="scientific">Gracilibacillus halotolerans</name>
    <dbReference type="NCBI Taxonomy" id="74386"/>
    <lineage>
        <taxon>Bacteria</taxon>
        <taxon>Bacillati</taxon>
        <taxon>Bacillota</taxon>
        <taxon>Bacilli</taxon>
        <taxon>Bacillales</taxon>
        <taxon>Bacillaceae</taxon>
        <taxon>Gracilibacillus</taxon>
    </lineage>
</organism>
<dbReference type="Proteomes" id="UP000572212">
    <property type="component" value="Unassembled WGS sequence"/>
</dbReference>
<evidence type="ECO:0000313" key="2">
    <source>
        <dbReference type="Proteomes" id="UP000572212"/>
    </source>
</evidence>